<evidence type="ECO:0000313" key="4">
    <source>
        <dbReference type="Proteomes" id="UP000001542"/>
    </source>
</evidence>
<dbReference type="EMBL" id="DS113240">
    <property type="protein sequence ID" value="EAY16627.1"/>
    <property type="molecule type" value="Genomic_DNA"/>
</dbReference>
<evidence type="ECO:0000259" key="2">
    <source>
        <dbReference type="Pfam" id="PF03016"/>
    </source>
</evidence>
<protein>
    <submittedName>
        <fullName evidence="3">Exostosin family protein</fullName>
    </submittedName>
</protein>
<name>A2DSP7_TRIV3</name>
<reference evidence="3" key="2">
    <citation type="journal article" date="2007" name="Science">
        <title>Draft genome sequence of the sexually transmitted pathogen Trichomonas vaginalis.</title>
        <authorList>
            <person name="Carlton J.M."/>
            <person name="Hirt R.P."/>
            <person name="Silva J.C."/>
            <person name="Delcher A.L."/>
            <person name="Schatz M."/>
            <person name="Zhao Q."/>
            <person name="Wortman J.R."/>
            <person name="Bidwell S.L."/>
            <person name="Alsmark U.C.M."/>
            <person name="Besteiro S."/>
            <person name="Sicheritz-Ponten T."/>
            <person name="Noel C.J."/>
            <person name="Dacks J.B."/>
            <person name="Foster P.G."/>
            <person name="Simillion C."/>
            <person name="Van de Peer Y."/>
            <person name="Miranda-Saavedra D."/>
            <person name="Barton G.J."/>
            <person name="Westrop G.D."/>
            <person name="Mueller S."/>
            <person name="Dessi D."/>
            <person name="Fiori P.L."/>
            <person name="Ren Q."/>
            <person name="Paulsen I."/>
            <person name="Zhang H."/>
            <person name="Bastida-Corcuera F.D."/>
            <person name="Simoes-Barbosa A."/>
            <person name="Brown M.T."/>
            <person name="Hayes R.D."/>
            <person name="Mukherjee M."/>
            <person name="Okumura C.Y."/>
            <person name="Schneider R."/>
            <person name="Smith A.J."/>
            <person name="Vanacova S."/>
            <person name="Villalvazo M."/>
            <person name="Haas B.J."/>
            <person name="Pertea M."/>
            <person name="Feldblyum T.V."/>
            <person name="Utterback T.R."/>
            <person name="Shu C.L."/>
            <person name="Osoegawa K."/>
            <person name="de Jong P.J."/>
            <person name="Hrdy I."/>
            <person name="Horvathova L."/>
            <person name="Zubacova Z."/>
            <person name="Dolezal P."/>
            <person name="Malik S.B."/>
            <person name="Logsdon J.M. Jr."/>
            <person name="Henze K."/>
            <person name="Gupta A."/>
            <person name="Wang C.C."/>
            <person name="Dunne R.L."/>
            <person name="Upcroft J.A."/>
            <person name="Upcroft P."/>
            <person name="White O."/>
            <person name="Salzberg S.L."/>
            <person name="Tang P."/>
            <person name="Chiu C.-H."/>
            <person name="Lee Y.-S."/>
            <person name="Embley T.M."/>
            <person name="Coombs G.H."/>
            <person name="Mottram J.C."/>
            <person name="Tachezy J."/>
            <person name="Fraser-Liggett C.M."/>
            <person name="Johnson P.J."/>
        </authorList>
    </citation>
    <scope>NUCLEOTIDE SEQUENCE [LARGE SCALE GENOMIC DNA]</scope>
    <source>
        <strain evidence="3">G3</strain>
    </source>
</reference>
<reference evidence="3" key="1">
    <citation type="submission" date="2006-10" db="EMBL/GenBank/DDBJ databases">
        <authorList>
            <person name="Amadeo P."/>
            <person name="Zhao Q."/>
            <person name="Wortman J."/>
            <person name="Fraser-Liggett C."/>
            <person name="Carlton J."/>
        </authorList>
    </citation>
    <scope>NUCLEOTIDE SEQUENCE</scope>
    <source>
        <strain evidence="3">G3</strain>
    </source>
</reference>
<dbReference type="STRING" id="5722.A2DSP7"/>
<comment type="similarity">
    <text evidence="1">Belongs to the glycosyltransferase 47 family.</text>
</comment>
<dbReference type="eggNOG" id="KOG1021">
    <property type="taxonomic scope" value="Eukaryota"/>
</dbReference>
<feature type="domain" description="Exostosin GT47" evidence="2">
    <location>
        <begin position="5"/>
        <end position="257"/>
    </location>
</feature>
<dbReference type="RefSeq" id="XP_001328850.1">
    <property type="nucleotide sequence ID" value="XM_001328815.1"/>
</dbReference>
<dbReference type="InterPro" id="IPR004263">
    <property type="entry name" value="Exostosin"/>
</dbReference>
<dbReference type="PANTHER" id="PTHR11062">
    <property type="entry name" value="EXOSTOSIN HEPARAN SULFATE GLYCOSYLTRANSFERASE -RELATED"/>
    <property type="match status" value="1"/>
</dbReference>
<dbReference type="OrthoDB" id="1924787at2759"/>
<evidence type="ECO:0000313" key="3">
    <source>
        <dbReference type="EMBL" id="EAY16627.1"/>
    </source>
</evidence>
<gene>
    <name evidence="3" type="ORF">TVAG_434640</name>
</gene>
<dbReference type="KEGG" id="tva:4774638"/>
<dbReference type="InterPro" id="IPR040911">
    <property type="entry name" value="Exostosin_GT47"/>
</dbReference>
<accession>A2DSP7</accession>
<dbReference type="AlphaFoldDB" id="A2DSP7"/>
<dbReference type="VEuPathDB" id="TrichDB:TVAGG3_0376770"/>
<sequence length="325" mass="37648">MLEPTVHEQLLASPILTNNTNDADLFYIPHYSRMCSGFTPPEERWEELPDYLEKYGHYFTRYSTVDHFMMHSVPNYGDKPADIAIDDSRQPIIGVLDFKWSEMIKSPWTHAKSQILPFITLKSKINPKAKRKIPVFVAMSTNHLAKNSANLRKNLTEIFKKIKNSEFIKISRTSPKSVRDILAVLPTKMGSSDFCIIPPGDAPTSKRLYDAISHLCIPIIVADYMTLPFDGTSINYTECVIQIPSKDIEKIPDLVNNFDKNKIKEMRKKLEIVREMFIWDYKNPPNAGQAFWNFAWNLYYKSEMMKPYRNSEMTGYDNDPPTIFI</sequence>
<proteinExistence type="inferred from homology"/>
<evidence type="ECO:0000256" key="1">
    <source>
        <dbReference type="ARBA" id="ARBA00010271"/>
    </source>
</evidence>
<dbReference type="VEuPathDB" id="TrichDB:TVAG_434640"/>
<dbReference type="Pfam" id="PF03016">
    <property type="entry name" value="Exostosin_GT47"/>
    <property type="match status" value="1"/>
</dbReference>
<dbReference type="GO" id="GO:0016757">
    <property type="term" value="F:glycosyltransferase activity"/>
    <property type="evidence" value="ECO:0007669"/>
    <property type="project" value="InterPro"/>
</dbReference>
<dbReference type="InParanoid" id="A2DSP7"/>
<keyword evidence="4" id="KW-1185">Reference proteome</keyword>
<organism evidence="3 4">
    <name type="scientific">Trichomonas vaginalis (strain ATCC PRA-98 / G3)</name>
    <dbReference type="NCBI Taxonomy" id="412133"/>
    <lineage>
        <taxon>Eukaryota</taxon>
        <taxon>Metamonada</taxon>
        <taxon>Parabasalia</taxon>
        <taxon>Trichomonadida</taxon>
        <taxon>Trichomonadidae</taxon>
        <taxon>Trichomonas</taxon>
    </lineage>
</organism>
<dbReference type="PANTHER" id="PTHR11062:SF281">
    <property type="entry name" value="EXOSTOSIN-LIKE 2"/>
    <property type="match status" value="1"/>
</dbReference>
<dbReference type="Proteomes" id="UP000001542">
    <property type="component" value="Unassembled WGS sequence"/>
</dbReference>